<reference evidence="2" key="1">
    <citation type="submission" date="2014-12" db="EMBL/GenBank/DDBJ databases">
        <title>Insight into the proteome of Arion vulgaris.</title>
        <authorList>
            <person name="Aradska J."/>
            <person name="Bulat T."/>
            <person name="Smidak R."/>
            <person name="Sarate P."/>
            <person name="Gangsoo J."/>
            <person name="Sialana F."/>
            <person name="Bilban M."/>
            <person name="Lubec G."/>
        </authorList>
    </citation>
    <scope>NUCLEOTIDE SEQUENCE</scope>
    <source>
        <tissue evidence="2">Skin</tissue>
    </source>
</reference>
<organism evidence="2">
    <name type="scientific">Arion vulgaris</name>
    <dbReference type="NCBI Taxonomy" id="1028688"/>
    <lineage>
        <taxon>Eukaryota</taxon>
        <taxon>Metazoa</taxon>
        <taxon>Spiralia</taxon>
        <taxon>Lophotrochozoa</taxon>
        <taxon>Mollusca</taxon>
        <taxon>Gastropoda</taxon>
        <taxon>Heterobranchia</taxon>
        <taxon>Euthyneura</taxon>
        <taxon>Panpulmonata</taxon>
        <taxon>Eupulmonata</taxon>
        <taxon>Stylommatophora</taxon>
        <taxon>Helicina</taxon>
        <taxon>Arionoidea</taxon>
        <taxon>Arionidae</taxon>
        <taxon>Arion</taxon>
    </lineage>
</organism>
<proteinExistence type="predicted"/>
<accession>A0A0B6YRL3</accession>
<feature type="region of interest" description="Disordered" evidence="1">
    <location>
        <begin position="1"/>
        <end position="128"/>
    </location>
</feature>
<sequence>LKSENTDASFLLPLPSSASTSTSKRRLSQTELPPPLSNIVLVKKENNNGHNSRRRISQRVEDELQEEKVFEEDDDSDSTLSLRKRRWSAPDPGSVKADQEREKDRQNLTSESEEIEESMQTSSGDNVR</sequence>
<feature type="compositionally biased region" description="Low complexity" evidence="1">
    <location>
        <begin position="8"/>
        <end position="22"/>
    </location>
</feature>
<dbReference type="AlphaFoldDB" id="A0A0B6YRL3"/>
<feature type="non-terminal residue" evidence="2">
    <location>
        <position position="1"/>
    </location>
</feature>
<evidence type="ECO:0000256" key="1">
    <source>
        <dbReference type="SAM" id="MobiDB-lite"/>
    </source>
</evidence>
<dbReference type="EMBL" id="HACG01011275">
    <property type="protein sequence ID" value="CEK58140.1"/>
    <property type="molecule type" value="Transcribed_RNA"/>
</dbReference>
<evidence type="ECO:0000313" key="2">
    <source>
        <dbReference type="EMBL" id="CEK58140.1"/>
    </source>
</evidence>
<name>A0A0B6YRL3_9EUPU</name>
<feature type="compositionally biased region" description="Polar residues" evidence="1">
    <location>
        <begin position="118"/>
        <end position="128"/>
    </location>
</feature>
<feature type="compositionally biased region" description="Basic and acidic residues" evidence="1">
    <location>
        <begin position="97"/>
        <end position="106"/>
    </location>
</feature>
<feature type="non-terminal residue" evidence="2">
    <location>
        <position position="128"/>
    </location>
</feature>
<feature type="compositionally biased region" description="Basic and acidic residues" evidence="1">
    <location>
        <begin position="58"/>
        <end position="68"/>
    </location>
</feature>
<gene>
    <name evidence="2" type="primary">ORF32123</name>
</gene>
<protein>
    <submittedName>
        <fullName evidence="2">Uncharacterized protein</fullName>
    </submittedName>
</protein>